<dbReference type="EMBL" id="LUHQ01000003">
    <property type="protein sequence ID" value="OAP05607.1"/>
    <property type="molecule type" value="Genomic_DNA"/>
</dbReference>
<evidence type="ECO:0000313" key="5">
    <source>
        <dbReference type="EMBL" id="OAP05607.1"/>
    </source>
</evidence>
<sequence>MGSSSSSSSTKVDTDMLVDETYLSALFDYDEIFPIAGESYNTEIHLQEAMFSSFGASTVGVNHHPQVHRNLVTLVKQEPEIKTEKEPTEPSRRFCMICLDEKPSSDIFRGTTDCVHFYCTDCTVRYVATKIKENAARIKCPDEECTKVTLHAGIDCDEFQRFGNTKKKSSDEDDALVIELAKIKQWRRCPSCKFYVDKVEGVDISFAMVVDLCGNLLMYAEFVVPKMPIDALFV</sequence>
<evidence type="ECO:0000313" key="6">
    <source>
        <dbReference type="Proteomes" id="UP000078284"/>
    </source>
</evidence>
<evidence type="ECO:0000256" key="1">
    <source>
        <dbReference type="ARBA" id="ARBA00003976"/>
    </source>
</evidence>
<accession>A0A178VGR4</accession>
<dbReference type="ExpressionAtlas" id="A0A178VGR4">
    <property type="expression patterns" value="baseline and differential"/>
</dbReference>
<evidence type="ECO:0000259" key="4">
    <source>
        <dbReference type="PROSITE" id="PS50089"/>
    </source>
</evidence>
<keyword evidence="3" id="KW-0479">Metal-binding</keyword>
<name>A0A178VGR4_ARATH</name>
<gene>
    <name evidence="5" type="ordered locus">AXX17_At3g14840</name>
</gene>
<comment type="similarity">
    <text evidence="2">Belongs to the RBR family. Ariadne subfamily.</text>
</comment>
<dbReference type="Proteomes" id="UP000078284">
    <property type="component" value="Chromosome 3"/>
</dbReference>
<feature type="domain" description="RING-type" evidence="4">
    <location>
        <begin position="95"/>
        <end position="141"/>
    </location>
</feature>
<comment type="function">
    <text evidence="1">Might act as an E3 ubiquitin-protein ligase, or as part of E3 complex, which accepts ubiquitin from specific E2 ubiquitin-conjugating enzymes and then transfers it to substrates.</text>
</comment>
<dbReference type="PANTHER" id="PTHR11685">
    <property type="entry name" value="RBR FAMILY RING FINGER AND IBR DOMAIN-CONTAINING"/>
    <property type="match status" value="1"/>
</dbReference>
<organism evidence="5 6">
    <name type="scientific">Arabidopsis thaliana</name>
    <name type="common">Mouse-ear cress</name>
    <dbReference type="NCBI Taxonomy" id="3702"/>
    <lineage>
        <taxon>Eukaryota</taxon>
        <taxon>Viridiplantae</taxon>
        <taxon>Streptophyta</taxon>
        <taxon>Embryophyta</taxon>
        <taxon>Tracheophyta</taxon>
        <taxon>Spermatophyta</taxon>
        <taxon>Magnoliopsida</taxon>
        <taxon>eudicotyledons</taxon>
        <taxon>Gunneridae</taxon>
        <taxon>Pentapetalae</taxon>
        <taxon>rosids</taxon>
        <taxon>malvids</taxon>
        <taxon>Brassicales</taxon>
        <taxon>Brassicaceae</taxon>
        <taxon>Camelineae</taxon>
        <taxon>Arabidopsis</taxon>
    </lineage>
</organism>
<dbReference type="SUPFAM" id="SSF57850">
    <property type="entry name" value="RING/U-box"/>
    <property type="match status" value="1"/>
</dbReference>
<dbReference type="GO" id="GO:0004842">
    <property type="term" value="F:ubiquitin-protein transferase activity"/>
    <property type="evidence" value="ECO:0007669"/>
    <property type="project" value="InterPro"/>
</dbReference>
<dbReference type="GO" id="GO:0016567">
    <property type="term" value="P:protein ubiquitination"/>
    <property type="evidence" value="ECO:0007669"/>
    <property type="project" value="InterPro"/>
</dbReference>
<evidence type="ECO:0000256" key="3">
    <source>
        <dbReference type="PROSITE-ProRule" id="PRU00175"/>
    </source>
</evidence>
<dbReference type="GO" id="GO:0008270">
    <property type="term" value="F:zinc ion binding"/>
    <property type="evidence" value="ECO:0007669"/>
    <property type="project" value="UniProtKB-KW"/>
</dbReference>
<dbReference type="PROSITE" id="PS50089">
    <property type="entry name" value="ZF_RING_2"/>
    <property type="match status" value="1"/>
</dbReference>
<evidence type="ECO:0000256" key="2">
    <source>
        <dbReference type="ARBA" id="ARBA00005884"/>
    </source>
</evidence>
<keyword evidence="3" id="KW-0862">Zinc</keyword>
<dbReference type="InterPro" id="IPR031127">
    <property type="entry name" value="E3_UB_ligase_RBR"/>
</dbReference>
<keyword evidence="3" id="KW-0863">Zinc-finger</keyword>
<proteinExistence type="inferred from homology"/>
<dbReference type="InterPro" id="IPR001841">
    <property type="entry name" value="Znf_RING"/>
</dbReference>
<comment type="caution">
    <text evidence="5">The sequence shown here is derived from an EMBL/GenBank/DDBJ whole genome shotgun (WGS) entry which is preliminary data.</text>
</comment>
<dbReference type="InterPro" id="IPR013083">
    <property type="entry name" value="Znf_RING/FYVE/PHD"/>
</dbReference>
<dbReference type="AlphaFoldDB" id="A0A178VGR4"/>
<dbReference type="Gene3D" id="3.30.40.10">
    <property type="entry name" value="Zinc/RING finger domain, C3HC4 (zinc finger)"/>
    <property type="match status" value="1"/>
</dbReference>
<reference evidence="6" key="1">
    <citation type="journal article" date="2016" name="Proc. Natl. Acad. Sci. U.S.A.">
        <title>Chromosome-level assembly of Arabidopsis thaliana Ler reveals the extent of translocation and inversion polymorphisms.</title>
        <authorList>
            <person name="Zapata L."/>
            <person name="Ding J."/>
            <person name="Willing E.M."/>
            <person name="Hartwig B."/>
            <person name="Bezdan D."/>
            <person name="Jiao W.B."/>
            <person name="Patel V."/>
            <person name="Velikkakam James G."/>
            <person name="Koornneef M."/>
            <person name="Ossowski S."/>
            <person name="Schneeberger K."/>
        </authorList>
    </citation>
    <scope>NUCLEOTIDE SEQUENCE [LARGE SCALE GENOMIC DNA]</scope>
    <source>
        <strain evidence="6">cv. Landsberg erecta</strain>
    </source>
</reference>
<protein>
    <recommendedName>
        <fullName evidence="4">RING-type domain-containing protein</fullName>
    </recommendedName>
</protein>